<gene>
    <name evidence="11" type="ORF">PHJA_002574700</name>
</gene>
<dbReference type="InterPro" id="IPR016166">
    <property type="entry name" value="FAD-bd_PCMH"/>
</dbReference>
<dbReference type="InterPro" id="IPR012951">
    <property type="entry name" value="BBE"/>
</dbReference>
<evidence type="ECO:0000313" key="12">
    <source>
        <dbReference type="Proteomes" id="UP000653305"/>
    </source>
</evidence>
<keyword evidence="6" id="KW-0732">Signal</keyword>
<evidence type="ECO:0000256" key="8">
    <source>
        <dbReference type="ARBA" id="ARBA00023002"/>
    </source>
</evidence>
<organism evidence="11 12">
    <name type="scientific">Phtheirospermum japonicum</name>
    <dbReference type="NCBI Taxonomy" id="374723"/>
    <lineage>
        <taxon>Eukaryota</taxon>
        <taxon>Viridiplantae</taxon>
        <taxon>Streptophyta</taxon>
        <taxon>Embryophyta</taxon>
        <taxon>Tracheophyta</taxon>
        <taxon>Spermatophyta</taxon>
        <taxon>Magnoliopsida</taxon>
        <taxon>eudicotyledons</taxon>
        <taxon>Gunneridae</taxon>
        <taxon>Pentapetalae</taxon>
        <taxon>asterids</taxon>
        <taxon>lamiids</taxon>
        <taxon>Lamiales</taxon>
        <taxon>Orobanchaceae</taxon>
        <taxon>Orobanchaceae incertae sedis</taxon>
        <taxon>Phtheirospermum</taxon>
    </lineage>
</organism>
<dbReference type="PROSITE" id="PS51387">
    <property type="entry name" value="FAD_PCMH"/>
    <property type="match status" value="1"/>
</dbReference>
<dbReference type="Pfam" id="PF01565">
    <property type="entry name" value="FAD_binding_4"/>
    <property type="match status" value="1"/>
</dbReference>
<dbReference type="InterPro" id="IPR006094">
    <property type="entry name" value="Oxid_FAD_bind_N"/>
</dbReference>
<name>A0A830CUS3_9LAMI</name>
<dbReference type="Pfam" id="PF08031">
    <property type="entry name" value="BBE"/>
    <property type="match status" value="1"/>
</dbReference>
<evidence type="ECO:0000256" key="9">
    <source>
        <dbReference type="ARBA" id="ARBA00023180"/>
    </source>
</evidence>
<keyword evidence="5" id="KW-0285">Flavoprotein</keyword>
<evidence type="ECO:0000256" key="5">
    <source>
        <dbReference type="ARBA" id="ARBA00022630"/>
    </source>
</evidence>
<dbReference type="EMBL" id="BMAC01000930">
    <property type="protein sequence ID" value="GFQ04308.1"/>
    <property type="molecule type" value="Genomic_DNA"/>
</dbReference>
<comment type="pathway">
    <text evidence="2">Alkaloid biosynthesis.</text>
</comment>
<dbReference type="PROSITE" id="PS00862">
    <property type="entry name" value="OX2_COVAL_FAD"/>
    <property type="match status" value="1"/>
</dbReference>
<evidence type="ECO:0000313" key="11">
    <source>
        <dbReference type="EMBL" id="GFQ04308.1"/>
    </source>
</evidence>
<reference evidence="11" key="1">
    <citation type="submission" date="2020-07" db="EMBL/GenBank/DDBJ databases">
        <title>Ethylene signaling mediates host invasion by parasitic plants.</title>
        <authorList>
            <person name="Yoshida S."/>
        </authorList>
    </citation>
    <scope>NUCLEOTIDE SEQUENCE</scope>
    <source>
        <strain evidence="11">Okayama</strain>
    </source>
</reference>
<comment type="similarity">
    <text evidence="3">Belongs to the oxygen-dependent FAD-linked oxidoreductase family.</text>
</comment>
<dbReference type="InterPro" id="IPR016169">
    <property type="entry name" value="FAD-bd_PCMH_sub2"/>
</dbReference>
<dbReference type="OrthoDB" id="407275at2759"/>
<feature type="domain" description="FAD-binding PCMH-type" evidence="10">
    <location>
        <begin position="1"/>
        <end position="179"/>
    </location>
</feature>
<keyword evidence="9" id="KW-0325">Glycoprotein</keyword>
<evidence type="ECO:0000256" key="1">
    <source>
        <dbReference type="ARBA" id="ARBA00001974"/>
    </source>
</evidence>
<comment type="caution">
    <text evidence="11">The sequence shown here is derived from an EMBL/GenBank/DDBJ whole genome shotgun (WGS) entry which is preliminary data.</text>
</comment>
<dbReference type="SUPFAM" id="SSF56176">
    <property type="entry name" value="FAD-binding/transporter-associated domain-like"/>
    <property type="match status" value="1"/>
</dbReference>
<protein>
    <submittedName>
        <fullName evidence="11">Cannabidiolic acid synthase</fullName>
    </submittedName>
</protein>
<evidence type="ECO:0000256" key="4">
    <source>
        <dbReference type="ARBA" id="ARBA00022589"/>
    </source>
</evidence>
<keyword evidence="7" id="KW-0274">FAD</keyword>
<sequence>MKPLLIITPFHESEIQSTIYCSKKLRTQIRVRSGGHDYEGLSYTSSGPFTSRVPFVVVDMRNFRSITVNTDDKTAWVQAGATLGELYYALARESKTLGFPAGTCPSVGVGGHFSGGGYGMISRKHAIASDRIIDAVLIDASGRILDRGSMGEDHFWAIRGGGGTSFGIVLAFKVSLVSVPETVTVFNVTRTLEENATQLVHRWQHIANKIDENLLIRLFIRNVWSGVDSKDSTVAVSFTSLFLGRARDLVPLLHKEFPELGLVEKDCTEMSWIESVLFFTHLSDMTLDDALLHPNDLSIDWYTKGKSDYVTQPIPVHGLRGMWRFLREDDERMVELQLSPYGGVLDTFSESETPFPHRAGNIFLIQYMVYWSEGGNAETHMDWVRRLYTYMTPYVSKSPREAYLNYRDLDLGMNNQGYNTTSYEQASVWGFKYFKNNFERLVRVKTQVDPSNFFRNEQSIPPLTQTASW</sequence>
<dbReference type="InterPro" id="IPR016167">
    <property type="entry name" value="FAD-bd_PCMH_sub1"/>
</dbReference>
<dbReference type="GO" id="GO:0016491">
    <property type="term" value="F:oxidoreductase activity"/>
    <property type="evidence" value="ECO:0007669"/>
    <property type="project" value="UniProtKB-KW"/>
</dbReference>
<keyword evidence="12" id="KW-1185">Reference proteome</keyword>
<dbReference type="InterPro" id="IPR036318">
    <property type="entry name" value="FAD-bd_PCMH-like_sf"/>
</dbReference>
<dbReference type="AlphaFoldDB" id="A0A830CUS3"/>
<dbReference type="PANTHER" id="PTHR32448">
    <property type="entry name" value="OS08G0158400 PROTEIN"/>
    <property type="match status" value="1"/>
</dbReference>
<keyword evidence="8" id="KW-0560">Oxidoreductase</keyword>
<accession>A0A830CUS3</accession>
<dbReference type="Gene3D" id="3.30.43.10">
    <property type="entry name" value="Uridine Diphospho-n-acetylenolpyruvylglucosamine Reductase, domain 2"/>
    <property type="match status" value="1"/>
</dbReference>
<comment type="cofactor">
    <cofactor evidence="1">
        <name>FAD</name>
        <dbReference type="ChEBI" id="CHEBI:57692"/>
    </cofactor>
</comment>
<evidence type="ECO:0000256" key="6">
    <source>
        <dbReference type="ARBA" id="ARBA00022729"/>
    </source>
</evidence>
<dbReference type="Gene3D" id="3.30.465.10">
    <property type="match status" value="1"/>
</dbReference>
<evidence type="ECO:0000256" key="7">
    <source>
        <dbReference type="ARBA" id="ARBA00022827"/>
    </source>
</evidence>
<dbReference type="GO" id="GO:0071949">
    <property type="term" value="F:FAD binding"/>
    <property type="evidence" value="ECO:0007669"/>
    <property type="project" value="InterPro"/>
</dbReference>
<evidence type="ECO:0000256" key="2">
    <source>
        <dbReference type="ARBA" id="ARBA00004913"/>
    </source>
</evidence>
<dbReference type="Proteomes" id="UP000653305">
    <property type="component" value="Unassembled WGS sequence"/>
</dbReference>
<keyword evidence="4" id="KW-0017">Alkaloid metabolism</keyword>
<evidence type="ECO:0000256" key="3">
    <source>
        <dbReference type="ARBA" id="ARBA00005466"/>
    </source>
</evidence>
<dbReference type="Gene3D" id="3.40.462.20">
    <property type="match status" value="1"/>
</dbReference>
<dbReference type="InterPro" id="IPR006093">
    <property type="entry name" value="Oxy_OxRdtase_FAD_BS"/>
</dbReference>
<evidence type="ECO:0000259" key="10">
    <source>
        <dbReference type="PROSITE" id="PS51387"/>
    </source>
</evidence>
<proteinExistence type="inferred from homology"/>